<dbReference type="Proteomes" id="UP000085678">
    <property type="component" value="Unplaced"/>
</dbReference>
<keyword evidence="1" id="KW-0378">Hydrolase</keyword>
<keyword evidence="1" id="KW-0443">Lipid metabolism</keyword>
<dbReference type="InterPro" id="IPR012341">
    <property type="entry name" value="6hp_glycosidase-like_sf"/>
</dbReference>
<dbReference type="GO" id="GO:0005975">
    <property type="term" value="P:carbohydrate metabolic process"/>
    <property type="evidence" value="ECO:0007669"/>
    <property type="project" value="InterPro"/>
</dbReference>
<dbReference type="InParanoid" id="A0A1S3HY00"/>
<feature type="region of interest" description="Disordered" evidence="2">
    <location>
        <begin position="847"/>
        <end position="878"/>
    </location>
</feature>
<reference evidence="6" key="1">
    <citation type="submission" date="2025-08" db="UniProtKB">
        <authorList>
            <consortium name="RefSeq"/>
        </authorList>
    </citation>
    <scope>IDENTIFICATION</scope>
    <source>
        <tissue evidence="6">Gonads</tissue>
    </source>
</reference>
<evidence type="ECO:0000256" key="2">
    <source>
        <dbReference type="SAM" id="MobiDB-lite"/>
    </source>
</evidence>
<dbReference type="GO" id="GO:0008422">
    <property type="term" value="F:beta-glucosidase activity"/>
    <property type="evidence" value="ECO:0007669"/>
    <property type="project" value="TreeGrafter"/>
</dbReference>
<dbReference type="InterPro" id="IPR024462">
    <property type="entry name" value="GH116_N"/>
</dbReference>
<dbReference type="OrthoDB" id="730489at2759"/>
<organism evidence="5 6">
    <name type="scientific">Lingula anatina</name>
    <name type="common">Brachiopod</name>
    <name type="synonym">Lingula unguis</name>
    <dbReference type="NCBI Taxonomy" id="7574"/>
    <lineage>
        <taxon>Eukaryota</taxon>
        <taxon>Metazoa</taxon>
        <taxon>Spiralia</taxon>
        <taxon>Lophotrochozoa</taxon>
        <taxon>Brachiopoda</taxon>
        <taxon>Linguliformea</taxon>
        <taxon>Lingulata</taxon>
        <taxon>Lingulida</taxon>
        <taxon>Linguloidea</taxon>
        <taxon>Lingulidae</taxon>
        <taxon>Lingula</taxon>
    </lineage>
</organism>
<dbReference type="STRING" id="7574.A0A1S3HY00"/>
<feature type="compositionally biased region" description="Basic and acidic residues" evidence="2">
    <location>
        <begin position="865"/>
        <end position="878"/>
    </location>
</feature>
<protein>
    <recommendedName>
        <fullName evidence="1">Non-lysosomal glucosylceramidase</fullName>
        <shortName evidence="1">NLGase</shortName>
        <ecNumber evidence="1">3.2.1.45</ecNumber>
    </recommendedName>
</protein>
<dbReference type="InterPro" id="IPR052566">
    <property type="entry name" value="Non-lysos_glucosylceramidase"/>
</dbReference>
<evidence type="ECO:0000313" key="5">
    <source>
        <dbReference type="Proteomes" id="UP000085678"/>
    </source>
</evidence>
<dbReference type="RefSeq" id="XP_013390905.1">
    <property type="nucleotide sequence ID" value="XM_013535451.1"/>
</dbReference>
<dbReference type="GeneID" id="106159236"/>
<dbReference type="PANTHER" id="PTHR12654">
    <property type="entry name" value="BILE ACID BETA-GLUCOSIDASE-RELATED"/>
    <property type="match status" value="1"/>
</dbReference>
<dbReference type="EC" id="3.2.1.45" evidence="1"/>
<feature type="domain" description="Glycosyl-hydrolase family 116 N-terminal" evidence="4">
    <location>
        <begin position="88"/>
        <end position="394"/>
    </location>
</feature>
<dbReference type="KEGG" id="lak:106159236"/>
<keyword evidence="5" id="KW-1185">Reference proteome</keyword>
<dbReference type="InterPro" id="IPR008928">
    <property type="entry name" value="6-hairpin_glycosidase_sf"/>
</dbReference>
<dbReference type="AlphaFoldDB" id="A0A1S3HY00"/>
<dbReference type="FunCoup" id="A0A1S3HY00">
    <property type="interactions" value="649"/>
</dbReference>
<comment type="function">
    <text evidence="1">Non-lysosomal glucosylceramidase that catalyzes the hydrolysis of glucosylceramide (GlcCer) to free glucose and ceramide.</text>
</comment>
<dbReference type="GO" id="GO:0004348">
    <property type="term" value="F:glucosylceramidase activity"/>
    <property type="evidence" value="ECO:0007669"/>
    <property type="project" value="UniProtKB-EC"/>
</dbReference>
<evidence type="ECO:0000259" key="3">
    <source>
        <dbReference type="Pfam" id="PF04685"/>
    </source>
</evidence>
<dbReference type="Gene3D" id="1.50.10.10">
    <property type="match status" value="1"/>
</dbReference>
<dbReference type="PIRSF" id="PIRSF028944">
    <property type="entry name" value="Beta_gluc_GBA2"/>
    <property type="match status" value="1"/>
</dbReference>
<evidence type="ECO:0000313" key="6">
    <source>
        <dbReference type="RefSeq" id="XP_013390905.1"/>
    </source>
</evidence>
<dbReference type="GO" id="GO:0016020">
    <property type="term" value="C:membrane"/>
    <property type="evidence" value="ECO:0007669"/>
    <property type="project" value="InterPro"/>
</dbReference>
<dbReference type="Pfam" id="PF12215">
    <property type="entry name" value="Glyco_hydr_116N"/>
    <property type="match status" value="1"/>
</dbReference>
<keyword evidence="1" id="KW-0326">Glycosidase</keyword>
<dbReference type="SUPFAM" id="SSF48208">
    <property type="entry name" value="Six-hairpin glycosidases"/>
    <property type="match status" value="1"/>
</dbReference>
<evidence type="ECO:0000256" key="1">
    <source>
        <dbReference type="PIRNR" id="PIRNR028944"/>
    </source>
</evidence>
<gene>
    <name evidence="6" type="primary">LOC106159236</name>
</gene>
<feature type="domain" description="Glycosyl-hydrolase family 116 catalytic region" evidence="3">
    <location>
        <begin position="471"/>
        <end position="834"/>
    </location>
</feature>
<evidence type="ECO:0000259" key="4">
    <source>
        <dbReference type="Pfam" id="PF12215"/>
    </source>
</evidence>
<dbReference type="Pfam" id="PF04685">
    <property type="entry name" value="DUF608"/>
    <property type="match status" value="1"/>
</dbReference>
<comment type="similarity">
    <text evidence="1">Belongs to the non-lysosomal glucosylceramidase family.</text>
</comment>
<comment type="catalytic activity">
    <reaction evidence="1">
        <text>a beta-D-glucosyl-(1&lt;-&gt;1')-N-acylsphing-4-enine + H2O = an N-acylsphing-4-enine + D-glucose</text>
        <dbReference type="Rhea" id="RHEA:13269"/>
        <dbReference type="ChEBI" id="CHEBI:4167"/>
        <dbReference type="ChEBI" id="CHEBI:15377"/>
        <dbReference type="ChEBI" id="CHEBI:22801"/>
        <dbReference type="ChEBI" id="CHEBI:52639"/>
        <dbReference type="EC" id="3.2.1.45"/>
    </reaction>
</comment>
<dbReference type="InterPro" id="IPR014551">
    <property type="entry name" value="B_Glucosidase_GBA2-typ"/>
</dbReference>
<accession>A0A1S3HY00</accession>
<dbReference type="PANTHER" id="PTHR12654:SF0">
    <property type="entry name" value="NON-LYSOSOMAL GLUCOSYLCERAMIDASE"/>
    <property type="match status" value="1"/>
</dbReference>
<dbReference type="GO" id="GO:0006680">
    <property type="term" value="P:glucosylceramide catabolic process"/>
    <property type="evidence" value="ECO:0007669"/>
    <property type="project" value="InterPro"/>
</dbReference>
<proteinExistence type="inferred from homology"/>
<dbReference type="InterPro" id="IPR006775">
    <property type="entry name" value="GH116_catalytic"/>
</dbReference>
<sequence>MAGHGGVKPKERGSRAKIPGVPDYGWRVKLDHEFQEDIKPFVTPRLRQVAPLVGLSLRYGLFWLKKRREGKRIFIDQVKVVPYQPIYGAPVGGIGCGTIGRGFKGEFCRFQMVPGIYQWHVVEANQFTVCVRRKGQTVYQQVLSPHRPKGPGLTAWNWAFHGEYATYHALYPRSWTAYDLPGQNIRLICRQVSPVFPHDYKDTSLPAAAFIWSIENQGSEPVDVSIMFTFKNGQGIREDKKGGVWNEPFESTHNATKVSGVMIHQTFKEMGCTYAVAASHREGVHVSHKVSFDPNSPAVNVWRDLLEDGELDSCPDPSPKTSRGQELATAVCAKCHVKPQSTQQMDFSLTWDMPVIYFGAKEQLYCRRYTRWFGSSGNASPHLASHTLNNYHIWEKKIDEWQKPIVQNRHLPDWYKSALFNELYFVSDGGTVWVDKMAHKNGFQDSKADTPPRVEDAQKDVRDNPLEQEYGKFGYLEGQEYRMYNTYDVHYYASFALIMLWPKLQLSLQYDLAMDIPREDLTRFKFCMDGNVDVVKAKNCVPHDVGDPEDEPWIRTNCYAIHATHDWKDLNPKFVLQVYRDYHITKDHAYMKSMYPCAKAVTDSCLRFDHDGDGLIENGGFADQTYDSWSMTGASAYCGGLWLASLHLMCLMARQLGYYGDEKKYKEILDKGKISFERKLWNGQYYNYDSAGKKHSDSIMADQLCGHWYLKASGVADDTIFPADHVKTALRSIYKYNVLPFKNGTMGAVNGARPSGKADTCAVQSEEFWTGVNYALAASMIQEGMLEEGFKVAQGAYHTLYESWGLGFQTPEAYFENNRYRSLGYMRPLSIWAMQWALEKYHPELMKGEQPEAGGDSRGLTGGGDEAKRQNTHSEKNI</sequence>
<keyword evidence="1" id="KW-0472">Membrane</keyword>
<name>A0A1S3HY00_LINAN</name>